<sequence length="236" mass="23472">MAAPSLLEIIALDAADAEAAAAGGADRLELVADIASDGLSPTEATVRAVLAATDLPVRVMLRDGAGFAPRDLDGLRGTAATLRAAGATEFVLGFLTGTAEVDAAACHAVLAELAGCRWTFHRALDHSADPEAAWAAVAGLGCDTVLTAGSARGVAHGLPVLGRLAARQAEDGLALLAGGGLALDHVAPLGRAGVRGFHVGGAVRPEGWAGPVAVEAVRIWADAVRQAADAEAVSTG</sequence>
<dbReference type="SUPFAM" id="SSF110395">
    <property type="entry name" value="CutC-like"/>
    <property type="match status" value="1"/>
</dbReference>
<name>A0A5B2XI89_9PSEU</name>
<dbReference type="Pfam" id="PF03932">
    <property type="entry name" value="CutC"/>
    <property type="match status" value="1"/>
</dbReference>
<organism evidence="3 4">
    <name type="scientific">Solihabitans fulvus</name>
    <dbReference type="NCBI Taxonomy" id="1892852"/>
    <lineage>
        <taxon>Bacteria</taxon>
        <taxon>Bacillati</taxon>
        <taxon>Actinomycetota</taxon>
        <taxon>Actinomycetes</taxon>
        <taxon>Pseudonocardiales</taxon>
        <taxon>Pseudonocardiaceae</taxon>
        <taxon>Solihabitans</taxon>
    </lineage>
</organism>
<reference evidence="3 4" key="1">
    <citation type="submission" date="2019-09" db="EMBL/GenBank/DDBJ databases">
        <title>Goodfellowia gen. nov., a new genus of the Pseudonocardineae related to Actinoalloteichus, containing Goodfellowia coeruleoviolacea gen. nov., comb. nov. gen. nov., comb. nov.</title>
        <authorList>
            <person name="Labeda D."/>
        </authorList>
    </citation>
    <scope>NUCLEOTIDE SEQUENCE [LARGE SCALE GENOMIC DNA]</scope>
    <source>
        <strain evidence="3 4">AN110305</strain>
    </source>
</reference>
<comment type="similarity">
    <text evidence="1">Belongs to the CutC family.</text>
</comment>
<proteinExistence type="inferred from homology"/>
<evidence type="ECO:0000256" key="2">
    <source>
        <dbReference type="ARBA" id="ARBA00019014"/>
    </source>
</evidence>
<dbReference type="AlphaFoldDB" id="A0A5B2XI89"/>
<keyword evidence="4" id="KW-1185">Reference proteome</keyword>
<gene>
    <name evidence="3" type="ORF">F0L68_14375</name>
</gene>
<dbReference type="OrthoDB" id="9815677at2"/>
<comment type="caution">
    <text evidence="3">The sequence shown here is derived from an EMBL/GenBank/DDBJ whole genome shotgun (WGS) entry which is preliminary data.</text>
</comment>
<dbReference type="PANTHER" id="PTHR12598">
    <property type="entry name" value="COPPER HOMEOSTASIS PROTEIN CUTC"/>
    <property type="match status" value="1"/>
</dbReference>
<dbReference type="Gene3D" id="3.20.20.380">
    <property type="entry name" value="Copper homeostasis (CutC) domain"/>
    <property type="match status" value="1"/>
</dbReference>
<reference evidence="3 4" key="2">
    <citation type="submission" date="2019-09" db="EMBL/GenBank/DDBJ databases">
        <authorList>
            <person name="Jin C."/>
        </authorList>
    </citation>
    <scope>NUCLEOTIDE SEQUENCE [LARGE SCALE GENOMIC DNA]</scope>
    <source>
        <strain evidence="3 4">AN110305</strain>
    </source>
</reference>
<accession>A0A5B2XI89</accession>
<protein>
    <recommendedName>
        <fullName evidence="2">Copper homeostasis protein cutC homolog</fullName>
    </recommendedName>
</protein>
<dbReference type="InterPro" id="IPR036822">
    <property type="entry name" value="CutC-like_dom_sf"/>
</dbReference>
<dbReference type="EMBL" id="VUOB01000022">
    <property type="protein sequence ID" value="KAA2262442.1"/>
    <property type="molecule type" value="Genomic_DNA"/>
</dbReference>
<dbReference type="GO" id="GO:0005507">
    <property type="term" value="F:copper ion binding"/>
    <property type="evidence" value="ECO:0007669"/>
    <property type="project" value="TreeGrafter"/>
</dbReference>
<evidence type="ECO:0000313" key="4">
    <source>
        <dbReference type="Proteomes" id="UP000323454"/>
    </source>
</evidence>
<dbReference type="InterPro" id="IPR005627">
    <property type="entry name" value="CutC-like"/>
</dbReference>
<dbReference type="RefSeq" id="WP_149850024.1">
    <property type="nucleotide sequence ID" value="NZ_VUOB01000022.1"/>
</dbReference>
<evidence type="ECO:0000313" key="3">
    <source>
        <dbReference type="EMBL" id="KAA2262442.1"/>
    </source>
</evidence>
<dbReference type="PANTHER" id="PTHR12598:SF0">
    <property type="entry name" value="COPPER HOMEOSTASIS PROTEIN CUTC HOMOLOG"/>
    <property type="match status" value="1"/>
</dbReference>
<evidence type="ECO:0000256" key="1">
    <source>
        <dbReference type="ARBA" id="ARBA00007768"/>
    </source>
</evidence>
<dbReference type="Proteomes" id="UP000323454">
    <property type="component" value="Unassembled WGS sequence"/>
</dbReference>